<keyword evidence="4" id="KW-1185">Reference proteome</keyword>
<feature type="region of interest" description="Disordered" evidence="1">
    <location>
        <begin position="198"/>
        <end position="443"/>
    </location>
</feature>
<sequence length="1111" mass="113847">MRLQLIALLGLVTIGGYASISPSVQAIPTTESYSATNRHDGLSPAVLPRTPQSIPTDPIVVTTSARGTVIQPSVIYSNPPVVSSVVAPVVSSVVAPSHHIVTSVQGSAKPSSVAMSSQPTPQITSSYLESSVQTPAPPSSATSPHWLSSVQAPAPPSSVVRSDQPSSQAASSQLVSVTVPVLPPSTIWSGQSTSQAASSQFVPAPSSSTTSSSQPSSQASSSDVVASQTVSSDPRSSAPLSSGTSTTPSPGTSITPSPRTSVTPSPGTSITPGTSAASSPGSSASNSPGVATSSIAGSSVPSSTAGSHLPSSAVSASSIVRPSAASSSRVSSSPSGSGSPSSVWSNPTGKTTATGSSQPPASSLPFPRSSVQPSSSTVTSSGQVSSAVQTSGGAIPSNIPTSVQGTSTPGGTIINPPGILTSGIPGATPGFPSGISGSSTPGNINPSIPIRTSIVSTPSGIGPFPIGTPSSSKPGGIGPVPIGTPTSSTPGGIRPDPSGTSTGSTPGGIRPGPSGIPTSSTPGGIGPVPIVTPTSSTPGGSLPKPTGTSSSLPSLPTPTGCPKECRAFDWCKTYCEGWLFPRPIDEQPPHECLQPNNLPWCHPWWFGPDDTDSSDGDPDSHTDSDTNCKENNCVADCMTWRIATFLIFKRPVCPCTPKKCDKDGDSDSPSDSDKDDQRGPKPKPTSYPKPNKPECKLLGCGCGWMGLNFGPGCPGTGFELNIPCGIFGCNPCAFFGGCPGIDQPVNAILGHSGYCRGAGCSSCPPELCSRPGCTLSGGCGPKPGAAPTRPANEPDPDNCEDNQRTVITERFIMCTEGFDVSALPSSFWNTGSTSSTMVTSACVPLIDATQTICGPAHGFDTTTTKTGTNTLTSDAPACTRAPLSLDDDEGNNNPDDSLFDTSSIFASNTTMFASSTAKHTSSMTSSKPASSTSSKAPAPSHTPMDRNGHWRVHIGQWMWDDFSEVAWTLYDPNGFHAGAHTTRGNGFEEMTDYIQSVNRPFRDSMPFGVDMTVSKPHDHDHSRITFAIKKKVTGCDLMKGVDCRPYMTTEDYTESQPFTFQTCGESCSDHGKVSPLGGAADLWCDDLNVADWEKLATGWTRKFNCGWKGFD</sequence>
<feature type="compositionally biased region" description="Polar residues" evidence="1">
    <location>
        <begin position="290"/>
        <end position="306"/>
    </location>
</feature>
<feature type="compositionally biased region" description="Polar residues" evidence="1">
    <location>
        <begin position="344"/>
        <end position="361"/>
    </location>
</feature>
<proteinExistence type="predicted"/>
<accession>A0AAD4ICA7</accession>
<feature type="region of interest" description="Disordered" evidence="1">
    <location>
        <begin position="460"/>
        <end position="556"/>
    </location>
</feature>
<feature type="compositionally biased region" description="Polar residues" evidence="1">
    <location>
        <begin position="398"/>
        <end position="410"/>
    </location>
</feature>
<protein>
    <submittedName>
        <fullName evidence="3">Chitinase</fullName>
        <ecNumber evidence="3">3.2.1.14</ecNumber>
    </submittedName>
</protein>
<feature type="region of interest" description="Disordered" evidence="1">
    <location>
        <begin position="659"/>
        <end position="690"/>
    </location>
</feature>
<evidence type="ECO:0000256" key="1">
    <source>
        <dbReference type="SAM" id="MobiDB-lite"/>
    </source>
</evidence>
<dbReference type="GO" id="GO:0008843">
    <property type="term" value="F:endochitinase activity"/>
    <property type="evidence" value="ECO:0007669"/>
    <property type="project" value="UniProtKB-EC"/>
</dbReference>
<feature type="region of interest" description="Disordered" evidence="1">
    <location>
        <begin position="32"/>
        <end position="53"/>
    </location>
</feature>
<feature type="compositionally biased region" description="Basic and acidic residues" evidence="1">
    <location>
        <begin position="659"/>
        <end position="679"/>
    </location>
</feature>
<keyword evidence="3" id="KW-0378">Hydrolase</keyword>
<dbReference type="AlphaFoldDB" id="A0AAD4ICA7"/>
<reference evidence="3" key="1">
    <citation type="submission" date="2021-07" db="EMBL/GenBank/DDBJ databases">
        <title>Genome Resource of American Ginseng Black Spot Pathogen Alternaria panax.</title>
        <authorList>
            <person name="Qiu C."/>
            <person name="Wang W."/>
            <person name="Liu Z."/>
        </authorList>
    </citation>
    <scope>NUCLEOTIDE SEQUENCE</scope>
    <source>
        <strain evidence="3">BNCC115425</strain>
    </source>
</reference>
<feature type="region of interest" description="Disordered" evidence="1">
    <location>
        <begin position="126"/>
        <end position="167"/>
    </location>
</feature>
<keyword evidence="2" id="KW-0732">Signal</keyword>
<evidence type="ECO:0000256" key="2">
    <source>
        <dbReference type="SAM" id="SignalP"/>
    </source>
</evidence>
<dbReference type="Proteomes" id="UP001199106">
    <property type="component" value="Unassembled WGS sequence"/>
</dbReference>
<dbReference type="EMBL" id="JAANER010000003">
    <property type="protein sequence ID" value="KAG9191882.1"/>
    <property type="molecule type" value="Genomic_DNA"/>
</dbReference>
<feature type="compositionally biased region" description="Low complexity" evidence="1">
    <location>
        <begin position="198"/>
        <end position="289"/>
    </location>
</feature>
<feature type="region of interest" description="Disordered" evidence="1">
    <location>
        <begin position="867"/>
        <end position="898"/>
    </location>
</feature>
<feature type="compositionally biased region" description="Low complexity" evidence="1">
    <location>
        <begin position="310"/>
        <end position="343"/>
    </location>
</feature>
<organism evidence="3 4">
    <name type="scientific">Alternaria panax</name>
    <dbReference type="NCBI Taxonomy" id="48097"/>
    <lineage>
        <taxon>Eukaryota</taxon>
        <taxon>Fungi</taxon>
        <taxon>Dikarya</taxon>
        <taxon>Ascomycota</taxon>
        <taxon>Pezizomycotina</taxon>
        <taxon>Dothideomycetes</taxon>
        <taxon>Pleosporomycetidae</taxon>
        <taxon>Pleosporales</taxon>
        <taxon>Pleosporineae</taxon>
        <taxon>Pleosporaceae</taxon>
        <taxon>Alternaria</taxon>
        <taxon>Alternaria sect. Panax</taxon>
    </lineage>
</organism>
<name>A0AAD4ICA7_9PLEO</name>
<evidence type="ECO:0000313" key="4">
    <source>
        <dbReference type="Proteomes" id="UP001199106"/>
    </source>
</evidence>
<evidence type="ECO:0000313" key="3">
    <source>
        <dbReference type="EMBL" id="KAG9191882.1"/>
    </source>
</evidence>
<comment type="caution">
    <text evidence="3">The sequence shown here is derived from an EMBL/GenBank/DDBJ whole genome shotgun (WGS) entry which is preliminary data.</text>
</comment>
<feature type="signal peptide" evidence="2">
    <location>
        <begin position="1"/>
        <end position="26"/>
    </location>
</feature>
<feature type="compositionally biased region" description="Low complexity" evidence="1">
    <location>
        <begin position="511"/>
        <end position="556"/>
    </location>
</feature>
<feature type="compositionally biased region" description="Low complexity" evidence="1">
    <location>
        <begin position="920"/>
        <end position="939"/>
    </location>
</feature>
<feature type="compositionally biased region" description="Low complexity" evidence="1">
    <location>
        <begin position="139"/>
        <end position="167"/>
    </location>
</feature>
<keyword evidence="3" id="KW-0326">Glycosidase</keyword>
<gene>
    <name evidence="3" type="ORF">G6011_10616</name>
</gene>
<dbReference type="EC" id="3.2.1.14" evidence="3"/>
<feature type="compositionally biased region" description="Low complexity" evidence="1">
    <location>
        <begin position="465"/>
        <end position="487"/>
    </location>
</feature>
<feature type="region of interest" description="Disordered" evidence="1">
    <location>
        <begin position="918"/>
        <end position="947"/>
    </location>
</feature>
<feature type="compositionally biased region" description="Low complexity" evidence="1">
    <location>
        <begin position="369"/>
        <end position="393"/>
    </location>
</feature>
<feature type="chain" id="PRO_5042245102" evidence="2">
    <location>
        <begin position="27"/>
        <end position="1111"/>
    </location>
</feature>